<protein>
    <recommendedName>
        <fullName evidence="4">SMODS and SLOG-associating 2TM effector domain-containing protein</fullName>
    </recommendedName>
</protein>
<keyword evidence="1" id="KW-0812">Transmembrane</keyword>
<dbReference type="InterPro" id="IPR025325">
    <property type="entry name" value="DUF4231"/>
</dbReference>
<dbReference type="AlphaFoldDB" id="A0A1H5UDZ3"/>
<dbReference type="RefSeq" id="WP_181023764.1">
    <property type="nucleotide sequence ID" value="NZ_FNUX01000007.1"/>
</dbReference>
<reference evidence="2 3" key="1">
    <citation type="submission" date="2016-10" db="EMBL/GenBank/DDBJ databases">
        <authorList>
            <person name="de Groot N.N."/>
        </authorList>
    </citation>
    <scope>NUCLEOTIDE SEQUENCE [LARGE SCALE GENOMIC DNA]</scope>
    <source>
        <strain evidence="2 3">Nm13</strain>
    </source>
</reference>
<dbReference type="Proteomes" id="UP000236753">
    <property type="component" value="Unassembled WGS sequence"/>
</dbReference>
<dbReference type="NCBIfam" id="NF033634">
    <property type="entry name" value="SLATT_1"/>
    <property type="match status" value="1"/>
</dbReference>
<sequence length="189" mass="21168">MNNNAPILVDLAKLRDLVAGLDLHDEKTKEYIEARWLKYVEWWDSRATSAKKKYYALRSAVVIAGALIPALVGLRELVEGEYGWIFAVASIVASLIVAICAGIEGLFNFGDIWREKRAAAELIKSEGFSFFQLTGEYAPFRSQQEAYPLFARNVENLIRNEIKDYVFAVSAKNQDSNLISKSAGNEQQG</sequence>
<evidence type="ECO:0000256" key="1">
    <source>
        <dbReference type="SAM" id="Phobius"/>
    </source>
</evidence>
<keyword evidence="1" id="KW-0472">Membrane</keyword>
<evidence type="ECO:0000313" key="2">
    <source>
        <dbReference type="EMBL" id="SEF73293.1"/>
    </source>
</evidence>
<gene>
    <name evidence="2" type="ORF">SAMN05216334_107116</name>
</gene>
<feature type="transmembrane region" description="Helical" evidence="1">
    <location>
        <begin position="55"/>
        <end position="72"/>
    </location>
</feature>
<evidence type="ECO:0000313" key="3">
    <source>
        <dbReference type="Proteomes" id="UP000236753"/>
    </source>
</evidence>
<dbReference type="EMBL" id="FNUX01000007">
    <property type="protein sequence ID" value="SEF73293.1"/>
    <property type="molecule type" value="Genomic_DNA"/>
</dbReference>
<name>A0A1H5UDZ3_9PROT</name>
<organism evidence="2 3">
    <name type="scientific">Nitrosomonas ureae</name>
    <dbReference type="NCBI Taxonomy" id="44577"/>
    <lineage>
        <taxon>Bacteria</taxon>
        <taxon>Pseudomonadati</taxon>
        <taxon>Pseudomonadota</taxon>
        <taxon>Betaproteobacteria</taxon>
        <taxon>Nitrosomonadales</taxon>
        <taxon>Nitrosomonadaceae</taxon>
        <taxon>Nitrosomonas</taxon>
    </lineage>
</organism>
<accession>A0A1H5UDZ3</accession>
<proteinExistence type="predicted"/>
<feature type="transmembrane region" description="Helical" evidence="1">
    <location>
        <begin position="84"/>
        <end position="107"/>
    </location>
</feature>
<keyword evidence="1" id="KW-1133">Transmembrane helix</keyword>
<dbReference type="Pfam" id="PF14015">
    <property type="entry name" value="DUF4231"/>
    <property type="match status" value="1"/>
</dbReference>
<evidence type="ECO:0008006" key="4">
    <source>
        <dbReference type="Google" id="ProtNLM"/>
    </source>
</evidence>